<dbReference type="InterPro" id="IPR029063">
    <property type="entry name" value="SAM-dependent_MTases_sf"/>
</dbReference>
<dbReference type="RefSeq" id="WP_116070852.1">
    <property type="nucleotide sequence ID" value="NZ_BONB01000034.1"/>
</dbReference>
<dbReference type="Gene3D" id="3.40.50.150">
    <property type="entry name" value="Vaccinia Virus protein VP39"/>
    <property type="match status" value="1"/>
</dbReference>
<dbReference type="OrthoDB" id="9777638at2"/>
<dbReference type="AlphaFoldDB" id="A0A3E0A0L0"/>
<feature type="domain" description="Methyltransferase type 11" evidence="1">
    <location>
        <begin position="37"/>
        <end position="130"/>
    </location>
</feature>
<keyword evidence="3" id="KW-1185">Reference proteome</keyword>
<dbReference type="Proteomes" id="UP000256913">
    <property type="component" value="Unassembled WGS sequence"/>
</dbReference>
<gene>
    <name evidence="2" type="ORF">DFJ67_5751</name>
</gene>
<keyword evidence="2" id="KW-0808">Transferase</keyword>
<organism evidence="2 3">
    <name type="scientific">Asanoa ferruginea</name>
    <dbReference type="NCBI Taxonomy" id="53367"/>
    <lineage>
        <taxon>Bacteria</taxon>
        <taxon>Bacillati</taxon>
        <taxon>Actinomycetota</taxon>
        <taxon>Actinomycetes</taxon>
        <taxon>Micromonosporales</taxon>
        <taxon>Micromonosporaceae</taxon>
        <taxon>Asanoa</taxon>
    </lineage>
</organism>
<keyword evidence="2" id="KW-0489">Methyltransferase</keyword>
<dbReference type="EMBL" id="QUMQ01000001">
    <property type="protein sequence ID" value="REF99710.1"/>
    <property type="molecule type" value="Genomic_DNA"/>
</dbReference>
<dbReference type="InterPro" id="IPR013216">
    <property type="entry name" value="Methyltransf_11"/>
</dbReference>
<dbReference type="PANTHER" id="PTHR42912:SF93">
    <property type="entry name" value="N6-ADENOSINE-METHYLTRANSFERASE TMT1A"/>
    <property type="match status" value="1"/>
</dbReference>
<accession>A0A3E0A0L0</accession>
<evidence type="ECO:0000259" key="1">
    <source>
        <dbReference type="Pfam" id="PF08241"/>
    </source>
</evidence>
<evidence type="ECO:0000313" key="3">
    <source>
        <dbReference type="Proteomes" id="UP000256913"/>
    </source>
</evidence>
<comment type="caution">
    <text evidence="2">The sequence shown here is derived from an EMBL/GenBank/DDBJ whole genome shotgun (WGS) entry which is preliminary data.</text>
</comment>
<dbReference type="PANTHER" id="PTHR42912">
    <property type="entry name" value="METHYLTRANSFERASE"/>
    <property type="match status" value="1"/>
</dbReference>
<evidence type="ECO:0000313" key="2">
    <source>
        <dbReference type="EMBL" id="REF99710.1"/>
    </source>
</evidence>
<dbReference type="InterPro" id="IPR050508">
    <property type="entry name" value="Methyltransf_Superfamily"/>
</dbReference>
<reference evidence="2 3" key="1">
    <citation type="submission" date="2018-08" db="EMBL/GenBank/DDBJ databases">
        <title>Sequencing the genomes of 1000 actinobacteria strains.</title>
        <authorList>
            <person name="Klenk H.-P."/>
        </authorList>
    </citation>
    <scope>NUCLEOTIDE SEQUENCE [LARGE SCALE GENOMIC DNA]</scope>
    <source>
        <strain evidence="2 3">DSM 44099</strain>
    </source>
</reference>
<dbReference type="Pfam" id="PF08241">
    <property type="entry name" value="Methyltransf_11"/>
    <property type="match status" value="1"/>
</dbReference>
<dbReference type="GO" id="GO:0008757">
    <property type="term" value="F:S-adenosylmethionine-dependent methyltransferase activity"/>
    <property type="evidence" value="ECO:0007669"/>
    <property type="project" value="InterPro"/>
</dbReference>
<dbReference type="SUPFAM" id="SSF53335">
    <property type="entry name" value="S-adenosyl-L-methionine-dependent methyltransferases"/>
    <property type="match status" value="1"/>
</dbReference>
<name>A0A3E0A0L0_9ACTN</name>
<protein>
    <submittedName>
        <fullName evidence="2">Methyltransferase family protein</fullName>
    </submittedName>
</protein>
<sequence length="191" mass="20937">MNDGHARLCSSRRWAEFIAGEVVPAALDGREVGRHLLEIGPGYGASTARLAVLDGQLTAVEIDPRLAARLRRRLPEVVVIDGRGEDLPFPDAVFTAVLSFTMLHHVHSAADQDALFRHAQRVLRAGGIFAGSDSIASSGLREFHRDDIYTPIDPRGLPDRLSAAGFTDIRVDIQPKDEWFSFSAVRAEEGR</sequence>
<dbReference type="GO" id="GO:0032259">
    <property type="term" value="P:methylation"/>
    <property type="evidence" value="ECO:0007669"/>
    <property type="project" value="UniProtKB-KW"/>
</dbReference>
<dbReference type="CDD" id="cd02440">
    <property type="entry name" value="AdoMet_MTases"/>
    <property type="match status" value="1"/>
</dbReference>
<proteinExistence type="predicted"/>